<feature type="transmembrane region" description="Helical" evidence="2">
    <location>
        <begin position="917"/>
        <end position="937"/>
    </location>
</feature>
<dbReference type="InterPro" id="IPR027463">
    <property type="entry name" value="AcrB_DN_DC_subdom"/>
</dbReference>
<sequence>MNSIINFVLRNKFAVWLLTIIITVAGLYSGLNMKLETIPNINTPIISVTTVYPGATPKEVADNVSVPIEQVVQNLNGVNVVSSNSLQNASSIQVEYGFEKNMDEAEDELNEALADIELPEGANEPEVSRLSLNAFPILALSIANDEQSLAELTTIVEDRILPALKGVDGVSSVQISGQQVEEVEFIFNDEKMQEYGLNEETVQNLIKGADVNFPLGLYTLDDTEKSVVVDGNITSLEDLKNLEIPVSPATQGAGQATMGEQVPSMTGQSNVGNDAAGQEQASPAAQAIELPTVKLSEIAEINLVGKAESISRTNGKEAIGIQIVKATDANTVDVAKEVGAELSEFEDEIKGLDIVYTLDQATPIEESVSTMLSKALFGALFAVVIILIFLRDIKSTLISIISIPLSLLIAVILLNQMDITLNMMTLGAMTVAIGRVVDDSIVVIENIYRRMSLKGEVLKGKALVREATKEMFMPIMSSTVVTIAVFLPLALVKGMIGELFLPFALTIVFSLLASLLVAITIVPMMAHSLFKKSLYGESKKIKHDEHKPGKFTGVYRSILNWTLNHKVITSSIAILMLVGSLFLVPIIGVSFISSEEEKMMMVTYKPEPGETREQAEKQTEIAESFFMDRENVKTVQYSLGSENPMNPGDTNSAIFFVEYEDDTENFTEEKEKVMEDLKATATGGGEWASQDFTSTGASNAITMYVYGNNMEDIEPIVNEVQEIMESNDSLKNVESSMSETYDEYTFVANHEELSKLGLSAAQIGMELSPTRERPVLTKVEKDGEELNVYLQVEEEEYSTIDDLTDKTIQSPLGKEVKIGDVVEVKEGETSNTVTRRDGKIYVQVSGEIKTDDVAKVSADVQAEVKDIDVPSSIEINMGGVTEDIQESFTQLGLAMLAAIAIVYFILVITFGGGLAPFAILFSLPFTVIGALVGLLIAGETLSVNAMIGALMLIGIVVTNAIVLIDRVIHKEKEGLSTREALLEAGTTRLRPILMTAIATIGALIPLALGLEGSGIISKGLGVTVIGGLTSSTLLTLVMVPIVYELLSKLRRKKSLVEEE</sequence>
<reference evidence="3 4" key="1">
    <citation type="submission" date="2021-03" db="EMBL/GenBank/DDBJ databases">
        <title>Whole genome sequence of Metabacillus bambusae BG109.</title>
        <authorList>
            <person name="Jeong J.W."/>
        </authorList>
    </citation>
    <scope>NUCLEOTIDE SEQUENCE [LARGE SCALE GENOMIC DNA]</scope>
    <source>
        <strain evidence="3 4">BG109</strain>
    </source>
</reference>
<dbReference type="Gene3D" id="3.30.70.1430">
    <property type="entry name" value="Multidrug efflux transporter AcrB pore domain"/>
    <property type="match status" value="2"/>
</dbReference>
<gene>
    <name evidence="3" type="ORF">I7822_20435</name>
</gene>
<feature type="compositionally biased region" description="Polar residues" evidence="1">
    <location>
        <begin position="263"/>
        <end position="272"/>
    </location>
</feature>
<dbReference type="SUPFAM" id="SSF82866">
    <property type="entry name" value="Multidrug efflux transporter AcrB transmembrane domain"/>
    <property type="match status" value="2"/>
</dbReference>
<dbReference type="Gene3D" id="3.30.70.1440">
    <property type="entry name" value="Multidrug efflux transporter AcrB pore domain"/>
    <property type="match status" value="1"/>
</dbReference>
<evidence type="ECO:0000256" key="2">
    <source>
        <dbReference type="SAM" id="Phobius"/>
    </source>
</evidence>
<feature type="transmembrane region" description="Helical" evidence="2">
    <location>
        <begin position="572"/>
        <end position="592"/>
    </location>
</feature>
<evidence type="ECO:0000313" key="4">
    <source>
        <dbReference type="Proteomes" id="UP000663981"/>
    </source>
</evidence>
<dbReference type="PANTHER" id="PTHR32063:SF0">
    <property type="entry name" value="SWARMING MOTILITY PROTEIN SWRC"/>
    <property type="match status" value="1"/>
</dbReference>
<dbReference type="SUPFAM" id="SSF82714">
    <property type="entry name" value="Multidrug efflux transporter AcrB TolC docking domain, DN and DC subdomains"/>
    <property type="match status" value="2"/>
</dbReference>
<dbReference type="Pfam" id="PF00873">
    <property type="entry name" value="ACR_tran"/>
    <property type="match status" value="2"/>
</dbReference>
<feature type="transmembrane region" description="Helical" evidence="2">
    <location>
        <begin position="397"/>
        <end position="417"/>
    </location>
</feature>
<feature type="transmembrane region" description="Helical" evidence="2">
    <location>
        <begin position="12"/>
        <end position="31"/>
    </location>
</feature>
<protein>
    <submittedName>
        <fullName evidence="3">Efflux RND transporter permease subunit</fullName>
    </submittedName>
</protein>
<dbReference type="Gene3D" id="3.30.70.1320">
    <property type="entry name" value="Multidrug efflux transporter AcrB pore domain like"/>
    <property type="match status" value="2"/>
</dbReference>
<dbReference type="PRINTS" id="PR00702">
    <property type="entry name" value="ACRIFLAVINRP"/>
</dbReference>
<evidence type="ECO:0000256" key="1">
    <source>
        <dbReference type="SAM" id="MobiDB-lite"/>
    </source>
</evidence>
<dbReference type="Proteomes" id="UP000663981">
    <property type="component" value="Unassembled WGS sequence"/>
</dbReference>
<dbReference type="Gene3D" id="3.30.2090.10">
    <property type="entry name" value="Multidrug efflux transporter AcrB TolC docking domain, DN and DC subdomains"/>
    <property type="match status" value="3"/>
</dbReference>
<feature type="transmembrane region" description="Helical" evidence="2">
    <location>
        <begin position="891"/>
        <end position="910"/>
    </location>
</feature>
<feature type="transmembrane region" description="Helical" evidence="2">
    <location>
        <begin position="989"/>
        <end position="1008"/>
    </location>
</feature>
<keyword evidence="2" id="KW-1133">Transmembrane helix</keyword>
<feature type="transmembrane region" description="Helical" evidence="2">
    <location>
        <begin position="503"/>
        <end position="530"/>
    </location>
</feature>
<feature type="region of interest" description="Disordered" evidence="1">
    <location>
        <begin position="250"/>
        <end position="283"/>
    </location>
</feature>
<accession>A0ABS3N6U2</accession>
<dbReference type="Gene3D" id="1.20.1640.10">
    <property type="entry name" value="Multidrug efflux transporter AcrB transmembrane domain"/>
    <property type="match status" value="3"/>
</dbReference>
<name>A0ABS3N6U2_9BACI</name>
<feature type="transmembrane region" description="Helical" evidence="2">
    <location>
        <begin position="371"/>
        <end position="390"/>
    </location>
</feature>
<feature type="transmembrane region" description="Helical" evidence="2">
    <location>
        <begin position="1020"/>
        <end position="1043"/>
    </location>
</feature>
<proteinExistence type="predicted"/>
<organism evidence="3 4">
    <name type="scientific">Metabacillus bambusae</name>
    <dbReference type="NCBI Taxonomy" id="2795218"/>
    <lineage>
        <taxon>Bacteria</taxon>
        <taxon>Bacillati</taxon>
        <taxon>Bacillota</taxon>
        <taxon>Bacilli</taxon>
        <taxon>Bacillales</taxon>
        <taxon>Bacillaceae</taxon>
        <taxon>Metabacillus</taxon>
    </lineage>
</organism>
<evidence type="ECO:0000313" key="3">
    <source>
        <dbReference type="EMBL" id="MBO1513992.1"/>
    </source>
</evidence>
<dbReference type="EMBL" id="JAGDEL010000018">
    <property type="protein sequence ID" value="MBO1513992.1"/>
    <property type="molecule type" value="Genomic_DNA"/>
</dbReference>
<comment type="caution">
    <text evidence="3">The sequence shown here is derived from an EMBL/GenBank/DDBJ whole genome shotgun (WGS) entry which is preliminary data.</text>
</comment>
<dbReference type="RefSeq" id="WP_207980921.1">
    <property type="nucleotide sequence ID" value="NZ_JAGDEL010000018.1"/>
</dbReference>
<dbReference type="SUPFAM" id="SSF82693">
    <property type="entry name" value="Multidrug efflux transporter AcrB pore domain, PN1, PN2, PC1 and PC2 subdomains"/>
    <property type="match status" value="2"/>
</dbReference>
<keyword evidence="4" id="KW-1185">Reference proteome</keyword>
<keyword evidence="2" id="KW-0472">Membrane</keyword>
<dbReference type="InterPro" id="IPR001036">
    <property type="entry name" value="Acrflvin-R"/>
</dbReference>
<keyword evidence="2" id="KW-0812">Transmembrane</keyword>
<feature type="transmembrane region" description="Helical" evidence="2">
    <location>
        <begin position="471"/>
        <end position="491"/>
    </location>
</feature>
<dbReference type="PANTHER" id="PTHR32063">
    <property type="match status" value="1"/>
</dbReference>
<feature type="transmembrane region" description="Helical" evidence="2">
    <location>
        <begin position="943"/>
        <end position="968"/>
    </location>
</feature>